<name>A0A0E9W0J9_ANGAN</name>
<accession>A0A0E9W0J9</accession>
<protein>
    <submittedName>
        <fullName evidence="1">Uncharacterized protein</fullName>
    </submittedName>
</protein>
<reference evidence="1" key="2">
    <citation type="journal article" date="2015" name="Fish Shellfish Immunol.">
        <title>Early steps in the European eel (Anguilla anguilla)-Vibrio vulnificus interaction in the gills: Role of the RtxA13 toxin.</title>
        <authorList>
            <person name="Callol A."/>
            <person name="Pajuelo D."/>
            <person name="Ebbesson L."/>
            <person name="Teles M."/>
            <person name="MacKenzie S."/>
            <person name="Amaro C."/>
        </authorList>
    </citation>
    <scope>NUCLEOTIDE SEQUENCE</scope>
</reference>
<sequence length="46" mass="5336">MCEPATFDQRLATGDQNETNNLQSSYNFTKKQHLHHHLSQTTFVCL</sequence>
<evidence type="ECO:0000313" key="1">
    <source>
        <dbReference type="EMBL" id="JAH83836.1"/>
    </source>
</evidence>
<organism evidence="1">
    <name type="scientific">Anguilla anguilla</name>
    <name type="common">European freshwater eel</name>
    <name type="synonym">Muraena anguilla</name>
    <dbReference type="NCBI Taxonomy" id="7936"/>
    <lineage>
        <taxon>Eukaryota</taxon>
        <taxon>Metazoa</taxon>
        <taxon>Chordata</taxon>
        <taxon>Craniata</taxon>
        <taxon>Vertebrata</taxon>
        <taxon>Euteleostomi</taxon>
        <taxon>Actinopterygii</taxon>
        <taxon>Neopterygii</taxon>
        <taxon>Teleostei</taxon>
        <taxon>Anguilliformes</taxon>
        <taxon>Anguillidae</taxon>
        <taxon>Anguilla</taxon>
    </lineage>
</organism>
<reference evidence="1" key="1">
    <citation type="submission" date="2014-11" db="EMBL/GenBank/DDBJ databases">
        <authorList>
            <person name="Amaro Gonzalez C."/>
        </authorList>
    </citation>
    <scope>NUCLEOTIDE SEQUENCE</scope>
</reference>
<dbReference type="EMBL" id="GBXM01024741">
    <property type="protein sequence ID" value="JAH83836.1"/>
    <property type="molecule type" value="Transcribed_RNA"/>
</dbReference>
<dbReference type="AlphaFoldDB" id="A0A0E9W0J9"/>
<proteinExistence type="predicted"/>